<dbReference type="AlphaFoldDB" id="A0A0J6LG65"/>
<dbReference type="Pfam" id="PF19925">
    <property type="entry name" value="DUF6388"/>
    <property type="match status" value="1"/>
</dbReference>
<dbReference type="Proteomes" id="UP000036325">
    <property type="component" value="Unassembled WGS sequence"/>
</dbReference>
<dbReference type="EMBL" id="JYLF01000005">
    <property type="protein sequence ID" value="KMN13351.1"/>
    <property type="molecule type" value="Genomic_DNA"/>
</dbReference>
<dbReference type="InterPro" id="IPR045662">
    <property type="entry name" value="DUF6388"/>
</dbReference>
<organism evidence="1 2">
    <name type="scientific">Pseudomonas weihenstephanensis</name>
    <dbReference type="NCBI Taxonomy" id="1608994"/>
    <lineage>
        <taxon>Bacteria</taxon>
        <taxon>Pseudomonadati</taxon>
        <taxon>Pseudomonadota</taxon>
        <taxon>Gammaproteobacteria</taxon>
        <taxon>Pseudomonadales</taxon>
        <taxon>Pseudomonadaceae</taxon>
        <taxon>Pseudomonas</taxon>
    </lineage>
</organism>
<protein>
    <recommendedName>
        <fullName evidence="3">DNA repair protein</fullName>
    </recommendedName>
</protein>
<sequence>MNIENRYTAAREKFFAENPRALTQIESVKPAVIEACGVTVDEYREQQRLVIFAEAARSRGLEIDEFVIRLLAESPEQANEWRLDQHRKIAAALGIDWDEYKQLNRIAG</sequence>
<comment type="caution">
    <text evidence="1">The sequence shown here is derived from an EMBL/GenBank/DDBJ whole genome shotgun (WGS) entry which is preliminary data.</text>
</comment>
<evidence type="ECO:0000313" key="2">
    <source>
        <dbReference type="Proteomes" id="UP000036325"/>
    </source>
</evidence>
<gene>
    <name evidence="1" type="ORF">TU86_14950</name>
</gene>
<dbReference type="PATRIC" id="fig|1608994.3.peg.3659"/>
<evidence type="ECO:0008006" key="3">
    <source>
        <dbReference type="Google" id="ProtNLM"/>
    </source>
</evidence>
<reference evidence="1 2" key="1">
    <citation type="submission" date="2015-02" db="EMBL/GenBank/DDBJ databases">
        <title>Pseudomonas helleri sp. nov. and Pseudomonas weihenstephanensis sp. nov., isolated from raw cows milk.</title>
        <authorList>
            <person name="von Neubeck M."/>
            <person name="Huptas C."/>
            <person name="Wenning M."/>
            <person name="Scherer S."/>
        </authorList>
    </citation>
    <scope>NUCLEOTIDE SEQUENCE [LARGE SCALE GENOMIC DNA]</scope>
    <source>
        <strain evidence="1 2">DSM 29166</strain>
    </source>
</reference>
<proteinExistence type="predicted"/>
<accession>A0A0J6LG65</accession>
<dbReference type="OrthoDB" id="6939736at2"/>
<evidence type="ECO:0000313" key="1">
    <source>
        <dbReference type="EMBL" id="KMN13351.1"/>
    </source>
</evidence>
<name>A0A0J6LG65_9PSED</name>
<dbReference type="RefSeq" id="WP_053076036.1">
    <property type="nucleotide sequence ID" value="NZ_JYLF01000005.1"/>
</dbReference>